<comment type="caution">
    <text evidence="5">The sequence shown here is derived from an EMBL/GenBank/DDBJ whole genome shotgun (WGS) entry which is preliminary data.</text>
</comment>
<sequence length="564" mass="62985">MDIKVKRRLGDLLVQSGKISMLQLQDALRRQKTLGKKIGELLIDDGIVTSEDILQVLEDQTGFERVNLDMINIDKKAIKAVPESICLKHDLIPFGFNENKIKIAMWDPLNIFAVDDVAIASGFQVETYIALKSEIKKHIERYYSDQQVLRAAEELSKERQGDSRNQNQLDEEAFDDIKNAPVVKMVDYLIKNAIEARASDIHIEPYEKHIRIRYRVDGQLIQISTLGIDSLAALVTRIKILANLNIAEKRIPQDGRIITKVGDKEVDLRVSILPTVSGEKIVIRILDRASYKIGIDNLGMNEEELEQLRRIIKNPHGIILVTGPTGSGKSTTLYTILNKLNSEDKNIITVEDPVEYMLEGINQVNVNTKAGLTFANGLRSILRQDPDIVMIGEIRDNETAQIAIRAAITGHLVLSTLHTNDAPSSVTRLIDMDIEPYLVATSVVGIIAQRLVRKICPKCSTTYTASAYEKHILGIDENEDVILNKGSGCAFCNNSGYSGRTGVYEIMEVTREHKELIMNSRNSDALKDISLKRGMKTLGTACKKLVLNGVTTIDELVKTAYLQE</sequence>
<dbReference type="Proteomes" id="UP001208567">
    <property type="component" value="Unassembled WGS sequence"/>
</dbReference>
<dbReference type="Pfam" id="PF00437">
    <property type="entry name" value="T2SSE"/>
    <property type="match status" value="1"/>
</dbReference>
<dbReference type="SMART" id="SM00382">
    <property type="entry name" value="AAA"/>
    <property type="match status" value="1"/>
</dbReference>
<accession>A0ABQ5N876</accession>
<comment type="similarity">
    <text evidence="1">Belongs to the GSP E family.</text>
</comment>
<reference evidence="5 6" key="1">
    <citation type="journal article" date="2024" name="Int. J. Syst. Evol. Microbiol.">
        <title>Clostridium omnivorum sp. nov., isolated from anoxic soil under the treatment of reductive soil disinfestation.</title>
        <authorList>
            <person name="Ueki A."/>
            <person name="Tonouchi A."/>
            <person name="Kaku N."/>
            <person name="Honma S."/>
            <person name="Ueki K."/>
        </authorList>
    </citation>
    <scope>NUCLEOTIDE SEQUENCE [LARGE SCALE GENOMIC DNA]</scope>
    <source>
        <strain evidence="5 6">E14</strain>
    </source>
</reference>
<dbReference type="Pfam" id="PF05157">
    <property type="entry name" value="MshEN"/>
    <property type="match status" value="1"/>
</dbReference>
<dbReference type="InterPro" id="IPR027417">
    <property type="entry name" value="P-loop_NTPase"/>
</dbReference>
<dbReference type="InterPro" id="IPR007831">
    <property type="entry name" value="T2SS_GspE_N"/>
</dbReference>
<evidence type="ECO:0000259" key="4">
    <source>
        <dbReference type="PROSITE" id="PS00662"/>
    </source>
</evidence>
<dbReference type="SUPFAM" id="SSF160246">
    <property type="entry name" value="EspE N-terminal domain-like"/>
    <property type="match status" value="1"/>
</dbReference>
<evidence type="ECO:0000313" key="5">
    <source>
        <dbReference type="EMBL" id="GLC31399.1"/>
    </source>
</evidence>
<evidence type="ECO:0000256" key="3">
    <source>
        <dbReference type="ARBA" id="ARBA00022840"/>
    </source>
</evidence>
<keyword evidence="6" id="KW-1185">Reference proteome</keyword>
<dbReference type="CDD" id="cd01129">
    <property type="entry name" value="PulE-GspE-like"/>
    <property type="match status" value="1"/>
</dbReference>
<dbReference type="PANTHER" id="PTHR30258">
    <property type="entry name" value="TYPE II SECRETION SYSTEM PROTEIN GSPE-RELATED"/>
    <property type="match status" value="1"/>
</dbReference>
<name>A0ABQ5N876_9CLOT</name>
<gene>
    <name evidence="5" type="ORF">bsdE14_28090</name>
</gene>
<evidence type="ECO:0000256" key="2">
    <source>
        <dbReference type="ARBA" id="ARBA00022741"/>
    </source>
</evidence>
<dbReference type="Gene3D" id="3.30.300.160">
    <property type="entry name" value="Type II secretion system, protein E, N-terminal domain"/>
    <property type="match status" value="1"/>
</dbReference>
<dbReference type="InterPro" id="IPR003593">
    <property type="entry name" value="AAA+_ATPase"/>
</dbReference>
<dbReference type="PANTHER" id="PTHR30258:SF2">
    <property type="entry name" value="COMG OPERON PROTEIN 1"/>
    <property type="match status" value="1"/>
</dbReference>
<evidence type="ECO:0000313" key="6">
    <source>
        <dbReference type="Proteomes" id="UP001208567"/>
    </source>
</evidence>
<protein>
    <recommendedName>
        <fullName evidence="4">Bacterial type II secretion system protein E domain-containing protein</fullName>
    </recommendedName>
</protein>
<feature type="domain" description="Bacterial type II secretion system protein E" evidence="4">
    <location>
        <begin position="382"/>
        <end position="396"/>
    </location>
</feature>
<proteinExistence type="inferred from homology"/>
<dbReference type="SUPFAM" id="SSF52540">
    <property type="entry name" value="P-loop containing nucleoside triphosphate hydrolases"/>
    <property type="match status" value="1"/>
</dbReference>
<keyword evidence="2" id="KW-0547">Nucleotide-binding</keyword>
<dbReference type="Gene3D" id="3.40.50.300">
    <property type="entry name" value="P-loop containing nucleotide triphosphate hydrolases"/>
    <property type="match status" value="1"/>
</dbReference>
<dbReference type="InterPro" id="IPR037257">
    <property type="entry name" value="T2SS_E_N_sf"/>
</dbReference>
<dbReference type="EMBL" id="BRXR01000001">
    <property type="protein sequence ID" value="GLC31399.1"/>
    <property type="molecule type" value="Genomic_DNA"/>
</dbReference>
<dbReference type="RefSeq" id="WP_264850685.1">
    <property type="nucleotide sequence ID" value="NZ_BRXR01000001.1"/>
</dbReference>
<dbReference type="InterPro" id="IPR001482">
    <property type="entry name" value="T2SS/T4SS_dom"/>
</dbReference>
<dbReference type="PROSITE" id="PS00662">
    <property type="entry name" value="T2SP_E"/>
    <property type="match status" value="1"/>
</dbReference>
<organism evidence="5 6">
    <name type="scientific">Clostridium omnivorum</name>
    <dbReference type="NCBI Taxonomy" id="1604902"/>
    <lineage>
        <taxon>Bacteria</taxon>
        <taxon>Bacillati</taxon>
        <taxon>Bacillota</taxon>
        <taxon>Clostridia</taxon>
        <taxon>Eubacteriales</taxon>
        <taxon>Clostridiaceae</taxon>
        <taxon>Clostridium</taxon>
    </lineage>
</organism>
<dbReference type="Gene3D" id="3.30.450.90">
    <property type="match status" value="1"/>
</dbReference>
<keyword evidence="3" id="KW-0067">ATP-binding</keyword>
<evidence type="ECO:0000256" key="1">
    <source>
        <dbReference type="ARBA" id="ARBA00006611"/>
    </source>
</evidence>